<organism evidence="7 8">
    <name type="scientific">Chitinophaga silvisoli</name>
    <dbReference type="NCBI Taxonomy" id="2291814"/>
    <lineage>
        <taxon>Bacteria</taxon>
        <taxon>Pseudomonadati</taxon>
        <taxon>Bacteroidota</taxon>
        <taxon>Chitinophagia</taxon>
        <taxon>Chitinophagales</taxon>
        <taxon>Chitinophagaceae</taxon>
        <taxon>Chitinophaga</taxon>
    </lineage>
</organism>
<dbReference type="PROSITE" id="PS00138">
    <property type="entry name" value="SUBTILASE_SER"/>
    <property type="match status" value="1"/>
</dbReference>
<evidence type="ECO:0000313" key="7">
    <source>
        <dbReference type="EMBL" id="RFM32741.1"/>
    </source>
</evidence>
<keyword evidence="8" id="KW-1185">Reference proteome</keyword>
<dbReference type="PANTHER" id="PTHR43806:SF67">
    <property type="entry name" value="EGF-LIKE DOMAIN-CONTAINING PROTEIN"/>
    <property type="match status" value="1"/>
</dbReference>
<dbReference type="InterPro" id="IPR036852">
    <property type="entry name" value="Peptidase_S8/S53_dom_sf"/>
</dbReference>
<dbReference type="GO" id="GO:0006508">
    <property type="term" value="P:proteolysis"/>
    <property type="evidence" value="ECO:0007669"/>
    <property type="project" value="UniProtKB-KW"/>
</dbReference>
<evidence type="ECO:0000313" key="8">
    <source>
        <dbReference type="Proteomes" id="UP000261174"/>
    </source>
</evidence>
<accession>A0A3E1NXT7</accession>
<dbReference type="InterPro" id="IPR015500">
    <property type="entry name" value="Peptidase_S8_subtilisin-rel"/>
</dbReference>
<keyword evidence="2 5" id="KW-0645">Protease</keyword>
<sequence length="539" mass="58809">MRLTILFIFLLSYTFSKAQTSRYIIQLRDKAHSTWSLSQPSQLLSTKALERRTRQHLSLDSTDLPVSSSYRDSIVAAGNVKILYTSRWFNQVIIQTSDTLALRKIQSFPFVVNTRSEGRKSAARKATPVPEKISGDETYGGAKPQMELHHAQFLHDNNYKGQQMIIAVIDNGFPSVDVNRAFTTTRIISTWDFVNAAANVYAYGDHGAQVLSILAANLPNEMIGSAPDAAYILLRTEEQEWEKPIEENNWVAAAEYADSAGADLISSSLGYNTFDDPVYDHTYAELDGKTTIIARAAAMAAAKGMITVVAAGNEGTTDWHFLLTPADADSILTVGAVNAEGDYAAFSSHGPTSDGRIKPDVVSLGQGGQIVLPNGTLTLASGTSFAAPVIAGLSACLWQAFPNSTNVQVINAIRASSSQYSTPDNNKGYGIPNFSTAFNILQASTLSADSSQLQHSWLKAIPNPFSSGIKAFVHVNAGQQVELALYDNNGRRIRTTKFTADTDYYYYSWPAHFSSLPAGIYYLRGQKGREKAVVKLLKR</sequence>
<dbReference type="SUPFAM" id="SSF52743">
    <property type="entry name" value="Subtilisin-like"/>
    <property type="match status" value="1"/>
</dbReference>
<comment type="caution">
    <text evidence="7">The sequence shown here is derived from an EMBL/GenBank/DDBJ whole genome shotgun (WGS) entry which is preliminary data.</text>
</comment>
<protein>
    <submittedName>
        <fullName evidence="7">T9SS C-terminal target domain-containing protein</fullName>
    </submittedName>
</protein>
<feature type="active site" description="Charge relay system" evidence="5">
    <location>
        <position position="206"/>
    </location>
</feature>
<dbReference type="RefSeq" id="WP_116855932.1">
    <property type="nucleotide sequence ID" value="NZ_QTJV01000009.1"/>
</dbReference>
<name>A0A3E1NXT7_9BACT</name>
<feature type="active site" description="Charge relay system" evidence="5">
    <location>
        <position position="384"/>
    </location>
</feature>
<keyword evidence="4 5" id="KW-0720">Serine protease</keyword>
<dbReference type="PANTHER" id="PTHR43806">
    <property type="entry name" value="PEPTIDASE S8"/>
    <property type="match status" value="1"/>
</dbReference>
<dbReference type="Proteomes" id="UP000261174">
    <property type="component" value="Unassembled WGS sequence"/>
</dbReference>
<keyword evidence="3 5" id="KW-0378">Hydrolase</keyword>
<evidence type="ECO:0000256" key="5">
    <source>
        <dbReference type="PROSITE-ProRule" id="PRU01240"/>
    </source>
</evidence>
<reference evidence="7 8" key="1">
    <citation type="submission" date="2018-08" db="EMBL/GenBank/DDBJ databases">
        <title>Chitinophaga sp. K20C18050901, a novel bacterium isolated from forest soil.</title>
        <authorList>
            <person name="Wang C."/>
        </authorList>
    </citation>
    <scope>NUCLEOTIDE SEQUENCE [LARGE SCALE GENOMIC DNA]</scope>
    <source>
        <strain evidence="7 8">K20C18050901</strain>
    </source>
</reference>
<evidence type="ECO:0000256" key="4">
    <source>
        <dbReference type="ARBA" id="ARBA00022825"/>
    </source>
</evidence>
<dbReference type="GO" id="GO:0004252">
    <property type="term" value="F:serine-type endopeptidase activity"/>
    <property type="evidence" value="ECO:0007669"/>
    <property type="project" value="UniProtKB-UniRule"/>
</dbReference>
<feature type="active site" description="Charge relay system" evidence="5">
    <location>
        <position position="170"/>
    </location>
</feature>
<dbReference type="NCBIfam" id="TIGR04183">
    <property type="entry name" value="Por_Secre_tail"/>
    <property type="match status" value="1"/>
</dbReference>
<dbReference type="EMBL" id="QTJV01000009">
    <property type="protein sequence ID" value="RFM32741.1"/>
    <property type="molecule type" value="Genomic_DNA"/>
</dbReference>
<evidence type="ECO:0000256" key="2">
    <source>
        <dbReference type="ARBA" id="ARBA00022670"/>
    </source>
</evidence>
<dbReference type="Gene3D" id="3.40.50.200">
    <property type="entry name" value="Peptidase S8/S53 domain"/>
    <property type="match status" value="1"/>
</dbReference>
<feature type="domain" description="Peptidase S8/S53" evidence="6">
    <location>
        <begin position="161"/>
        <end position="430"/>
    </location>
</feature>
<dbReference type="InterPro" id="IPR017317">
    <property type="entry name" value="Pept_S8_subtilisin_bacteroid-2"/>
</dbReference>
<dbReference type="InterPro" id="IPR000209">
    <property type="entry name" value="Peptidase_S8/S53_dom"/>
</dbReference>
<dbReference type="PRINTS" id="PR00723">
    <property type="entry name" value="SUBTILISIN"/>
</dbReference>
<dbReference type="OrthoDB" id="9792152at2"/>
<gene>
    <name evidence="7" type="ORF">DXN04_24030</name>
</gene>
<dbReference type="InterPro" id="IPR026444">
    <property type="entry name" value="Secre_tail"/>
</dbReference>
<proteinExistence type="inferred from homology"/>
<evidence type="ECO:0000256" key="1">
    <source>
        <dbReference type="ARBA" id="ARBA00011073"/>
    </source>
</evidence>
<evidence type="ECO:0000256" key="3">
    <source>
        <dbReference type="ARBA" id="ARBA00022801"/>
    </source>
</evidence>
<dbReference type="PROSITE" id="PS51892">
    <property type="entry name" value="SUBTILASE"/>
    <property type="match status" value="1"/>
</dbReference>
<dbReference type="InterPro" id="IPR023828">
    <property type="entry name" value="Peptidase_S8_Ser-AS"/>
</dbReference>
<dbReference type="PIRSF" id="PIRSF037903">
    <property type="entry name" value="Subtilisin_rel_GFO_2223"/>
    <property type="match status" value="1"/>
</dbReference>
<dbReference type="AlphaFoldDB" id="A0A3E1NXT7"/>
<dbReference type="Pfam" id="PF00082">
    <property type="entry name" value="Peptidase_S8"/>
    <property type="match status" value="1"/>
</dbReference>
<dbReference type="InterPro" id="IPR050131">
    <property type="entry name" value="Peptidase_S8_subtilisin-like"/>
</dbReference>
<evidence type="ECO:0000259" key="6">
    <source>
        <dbReference type="Pfam" id="PF00082"/>
    </source>
</evidence>
<comment type="similarity">
    <text evidence="1 5">Belongs to the peptidase S8 family.</text>
</comment>